<dbReference type="Proteomes" id="UP001374579">
    <property type="component" value="Unassembled WGS sequence"/>
</dbReference>
<reference evidence="9 10" key="1">
    <citation type="submission" date="2024-02" db="EMBL/GenBank/DDBJ databases">
        <title>Chromosome-scale genome assembly of the rough periwinkle Littorina saxatilis.</title>
        <authorList>
            <person name="De Jode A."/>
            <person name="Faria R."/>
            <person name="Formenti G."/>
            <person name="Sims Y."/>
            <person name="Smith T.P."/>
            <person name="Tracey A."/>
            <person name="Wood J.M.D."/>
            <person name="Zagrodzka Z.B."/>
            <person name="Johannesson K."/>
            <person name="Butlin R.K."/>
            <person name="Leder E.H."/>
        </authorList>
    </citation>
    <scope>NUCLEOTIDE SEQUENCE [LARGE SCALE GENOMIC DNA]</scope>
    <source>
        <strain evidence="9">Snail1</strain>
        <tissue evidence="9">Muscle</tissue>
    </source>
</reference>
<dbReference type="EMBL" id="JBAMIC010000018">
    <property type="protein sequence ID" value="KAK7095266.1"/>
    <property type="molecule type" value="Genomic_DNA"/>
</dbReference>
<keyword evidence="6 8" id="KW-1133">Transmembrane helix</keyword>
<gene>
    <name evidence="9" type="ORF">V1264_006697</name>
</gene>
<comment type="pathway">
    <text evidence="2">Glycolipid biosynthesis; glycosylphosphatidylinositol-anchor biosynthesis.</text>
</comment>
<evidence type="ECO:0000256" key="4">
    <source>
        <dbReference type="ARBA" id="ARBA00022502"/>
    </source>
</evidence>
<evidence type="ECO:0000256" key="7">
    <source>
        <dbReference type="ARBA" id="ARBA00023136"/>
    </source>
</evidence>
<feature type="transmembrane region" description="Helical" evidence="8">
    <location>
        <begin position="126"/>
        <end position="143"/>
    </location>
</feature>
<evidence type="ECO:0000256" key="5">
    <source>
        <dbReference type="ARBA" id="ARBA00022692"/>
    </source>
</evidence>
<evidence type="ECO:0000256" key="8">
    <source>
        <dbReference type="SAM" id="Phobius"/>
    </source>
</evidence>
<keyword evidence="7 8" id="KW-0472">Membrane</keyword>
<feature type="transmembrane region" description="Helical" evidence="8">
    <location>
        <begin position="6"/>
        <end position="29"/>
    </location>
</feature>
<evidence type="ECO:0000313" key="10">
    <source>
        <dbReference type="Proteomes" id="UP001374579"/>
    </source>
</evidence>
<feature type="transmembrane region" description="Helical" evidence="8">
    <location>
        <begin position="180"/>
        <end position="201"/>
    </location>
</feature>
<accession>A0AAN9G4T3</accession>
<keyword evidence="5 8" id="KW-0812">Transmembrane</keyword>
<dbReference type="GO" id="GO:0006506">
    <property type="term" value="P:GPI anchor biosynthetic process"/>
    <property type="evidence" value="ECO:0007669"/>
    <property type="project" value="UniProtKB-KW"/>
</dbReference>
<feature type="transmembrane region" description="Helical" evidence="8">
    <location>
        <begin position="50"/>
        <end position="68"/>
    </location>
</feature>
<evidence type="ECO:0000256" key="2">
    <source>
        <dbReference type="ARBA" id="ARBA00004687"/>
    </source>
</evidence>
<dbReference type="InterPro" id="IPR009450">
    <property type="entry name" value="Plno_GlcNAc_GPI2"/>
</dbReference>
<evidence type="ECO:0000256" key="6">
    <source>
        <dbReference type="ARBA" id="ARBA00022989"/>
    </source>
</evidence>
<dbReference type="Pfam" id="PF06432">
    <property type="entry name" value="GPI2"/>
    <property type="match status" value="1"/>
</dbReference>
<comment type="similarity">
    <text evidence="3">Belongs to the PIGC family.</text>
</comment>
<dbReference type="PANTHER" id="PTHR12982:SF0">
    <property type="entry name" value="PHOSPHATIDYLINOSITOL N-ACETYLGLUCOSAMINYLTRANSFERASE SUBUNIT C"/>
    <property type="match status" value="1"/>
</dbReference>
<dbReference type="GO" id="GO:0000506">
    <property type="term" value="C:glycosylphosphatidylinositol-N-acetylglucosaminyltransferase (GPI-GnT) complex"/>
    <property type="evidence" value="ECO:0007669"/>
    <property type="project" value="TreeGrafter"/>
</dbReference>
<evidence type="ECO:0000256" key="1">
    <source>
        <dbReference type="ARBA" id="ARBA00004141"/>
    </source>
</evidence>
<proteinExistence type="inferred from homology"/>
<protein>
    <recommendedName>
        <fullName evidence="11">Phosphatidylinositol N-acetylglucosaminyltransferase subunit C</fullName>
    </recommendedName>
</protein>
<comment type="subcellular location">
    <subcellularLocation>
        <location evidence="1">Membrane</location>
        <topology evidence="1">Multi-pass membrane protein</topology>
    </subcellularLocation>
</comment>
<name>A0AAN9G4T3_9CAEN</name>
<dbReference type="AlphaFoldDB" id="A0AAN9G4T3"/>
<evidence type="ECO:0000256" key="3">
    <source>
        <dbReference type="ARBA" id="ARBA00008321"/>
    </source>
</evidence>
<feature type="transmembrane region" description="Helical" evidence="8">
    <location>
        <begin position="155"/>
        <end position="174"/>
    </location>
</feature>
<evidence type="ECO:0008006" key="11">
    <source>
        <dbReference type="Google" id="ProtNLM"/>
    </source>
</evidence>
<organism evidence="9 10">
    <name type="scientific">Littorina saxatilis</name>
    <dbReference type="NCBI Taxonomy" id="31220"/>
    <lineage>
        <taxon>Eukaryota</taxon>
        <taxon>Metazoa</taxon>
        <taxon>Spiralia</taxon>
        <taxon>Lophotrochozoa</taxon>
        <taxon>Mollusca</taxon>
        <taxon>Gastropoda</taxon>
        <taxon>Caenogastropoda</taxon>
        <taxon>Littorinimorpha</taxon>
        <taxon>Littorinoidea</taxon>
        <taxon>Littorinidae</taxon>
        <taxon>Littorina</taxon>
    </lineage>
</organism>
<dbReference type="PANTHER" id="PTHR12982">
    <property type="entry name" value="PHOSPHATIDYLINOSITOL GLYCAN, CLASS C"/>
    <property type="match status" value="1"/>
</dbReference>
<keyword evidence="4" id="KW-0337">GPI-anchor biosynthesis</keyword>
<sequence>MEEKSLSPQFLVLVTSLTTLALYFVNIWLTTCTHQEEKSHRTYVDDVKTAMMYLGVSFILSPVLVSLTETISTDTIYAMTTIMLLANLLCHDYTAASNRVPGALSLSGAIFASVCLASRLHTTWHAFATVTFSFQLFALWPVLRRRLQRYFSTGGQVAMTTVITAATFSAAASITAVGAVLYSLAFVFITFICPAWLIALYPYKNNIYGPWDEAEIKEEIHNR</sequence>
<evidence type="ECO:0000313" key="9">
    <source>
        <dbReference type="EMBL" id="KAK7095266.1"/>
    </source>
</evidence>
<keyword evidence="10" id="KW-1185">Reference proteome</keyword>
<comment type="caution">
    <text evidence="9">The sequence shown here is derived from an EMBL/GenBank/DDBJ whole genome shotgun (WGS) entry which is preliminary data.</text>
</comment>